<dbReference type="AlphaFoldDB" id="A0A2P2PTP2"/>
<name>A0A2P2PTP2_RHIMU</name>
<protein>
    <submittedName>
        <fullName evidence="1">Uncharacterized protein</fullName>
    </submittedName>
</protein>
<accession>A0A2P2PTP2</accession>
<evidence type="ECO:0000313" key="1">
    <source>
        <dbReference type="EMBL" id="MBX58118.1"/>
    </source>
</evidence>
<proteinExistence type="predicted"/>
<reference evidence="1" key="1">
    <citation type="submission" date="2018-02" db="EMBL/GenBank/DDBJ databases">
        <title>Rhizophora mucronata_Transcriptome.</title>
        <authorList>
            <person name="Meera S.P."/>
            <person name="Sreeshan A."/>
            <person name="Augustine A."/>
        </authorList>
    </citation>
    <scope>NUCLEOTIDE SEQUENCE</scope>
    <source>
        <tissue evidence="1">Leaf</tissue>
    </source>
</reference>
<organism evidence="1">
    <name type="scientific">Rhizophora mucronata</name>
    <name type="common">Asiatic mangrove</name>
    <dbReference type="NCBI Taxonomy" id="61149"/>
    <lineage>
        <taxon>Eukaryota</taxon>
        <taxon>Viridiplantae</taxon>
        <taxon>Streptophyta</taxon>
        <taxon>Embryophyta</taxon>
        <taxon>Tracheophyta</taxon>
        <taxon>Spermatophyta</taxon>
        <taxon>Magnoliopsida</taxon>
        <taxon>eudicotyledons</taxon>
        <taxon>Gunneridae</taxon>
        <taxon>Pentapetalae</taxon>
        <taxon>rosids</taxon>
        <taxon>fabids</taxon>
        <taxon>Malpighiales</taxon>
        <taxon>Rhizophoraceae</taxon>
        <taxon>Rhizophora</taxon>
    </lineage>
</organism>
<dbReference type="EMBL" id="GGEC01077634">
    <property type="protein sequence ID" value="MBX58118.1"/>
    <property type="molecule type" value="Transcribed_RNA"/>
</dbReference>
<sequence>MPHTLAYWTNRMCRFMYSCVYLFSVGSRFKY</sequence>